<dbReference type="KEGG" id="tet:TTHERM_00030040"/>
<dbReference type="Proteomes" id="UP000009168">
    <property type="component" value="Unassembled WGS sequence"/>
</dbReference>
<evidence type="ECO:0000313" key="3">
    <source>
        <dbReference type="EMBL" id="EAR86544.2"/>
    </source>
</evidence>
<gene>
    <name evidence="3" type="ORF">TTHERM_00030040</name>
</gene>
<evidence type="ECO:0000313" key="4">
    <source>
        <dbReference type="Proteomes" id="UP000009168"/>
    </source>
</evidence>
<protein>
    <submittedName>
        <fullName evidence="3">Transmembrane protein, putative</fullName>
    </submittedName>
</protein>
<dbReference type="InParanoid" id="Q22MW9"/>
<name>Q22MW9_TETTS</name>
<keyword evidence="2" id="KW-0472">Membrane</keyword>
<feature type="region of interest" description="Disordered" evidence="1">
    <location>
        <begin position="411"/>
        <end position="443"/>
    </location>
</feature>
<dbReference type="GeneID" id="7833579"/>
<organism evidence="3 4">
    <name type="scientific">Tetrahymena thermophila (strain SB210)</name>
    <dbReference type="NCBI Taxonomy" id="312017"/>
    <lineage>
        <taxon>Eukaryota</taxon>
        <taxon>Sar</taxon>
        <taxon>Alveolata</taxon>
        <taxon>Ciliophora</taxon>
        <taxon>Intramacronucleata</taxon>
        <taxon>Oligohymenophorea</taxon>
        <taxon>Hymenostomatida</taxon>
        <taxon>Tetrahymenina</taxon>
        <taxon>Tetrahymenidae</taxon>
        <taxon>Tetrahymena</taxon>
    </lineage>
</organism>
<dbReference type="EMBL" id="GG662720">
    <property type="protein sequence ID" value="EAR86544.2"/>
    <property type="molecule type" value="Genomic_DNA"/>
</dbReference>
<feature type="transmembrane region" description="Helical" evidence="2">
    <location>
        <begin position="5"/>
        <end position="30"/>
    </location>
</feature>
<proteinExistence type="predicted"/>
<keyword evidence="2" id="KW-1133">Transmembrane helix</keyword>
<reference evidence="4" key="1">
    <citation type="journal article" date="2006" name="PLoS Biol.">
        <title>Macronuclear genome sequence of the ciliate Tetrahymena thermophila, a model eukaryote.</title>
        <authorList>
            <person name="Eisen J.A."/>
            <person name="Coyne R.S."/>
            <person name="Wu M."/>
            <person name="Wu D."/>
            <person name="Thiagarajan M."/>
            <person name="Wortman J.R."/>
            <person name="Badger J.H."/>
            <person name="Ren Q."/>
            <person name="Amedeo P."/>
            <person name="Jones K.M."/>
            <person name="Tallon L.J."/>
            <person name="Delcher A.L."/>
            <person name="Salzberg S.L."/>
            <person name="Silva J.C."/>
            <person name="Haas B.J."/>
            <person name="Majoros W.H."/>
            <person name="Farzad M."/>
            <person name="Carlton J.M."/>
            <person name="Smith R.K. Jr."/>
            <person name="Garg J."/>
            <person name="Pearlman R.E."/>
            <person name="Karrer K.M."/>
            <person name="Sun L."/>
            <person name="Manning G."/>
            <person name="Elde N.C."/>
            <person name="Turkewitz A.P."/>
            <person name="Asai D.J."/>
            <person name="Wilkes D.E."/>
            <person name="Wang Y."/>
            <person name="Cai H."/>
            <person name="Collins K."/>
            <person name="Stewart B.A."/>
            <person name="Lee S.R."/>
            <person name="Wilamowska K."/>
            <person name="Weinberg Z."/>
            <person name="Ruzzo W.L."/>
            <person name="Wloga D."/>
            <person name="Gaertig J."/>
            <person name="Frankel J."/>
            <person name="Tsao C.-C."/>
            <person name="Gorovsky M.A."/>
            <person name="Keeling P.J."/>
            <person name="Waller R.F."/>
            <person name="Patron N.J."/>
            <person name="Cherry J.M."/>
            <person name="Stover N.A."/>
            <person name="Krieger C.J."/>
            <person name="del Toro C."/>
            <person name="Ryder H.F."/>
            <person name="Williamson S.C."/>
            <person name="Barbeau R.A."/>
            <person name="Hamilton E.P."/>
            <person name="Orias E."/>
        </authorList>
    </citation>
    <scope>NUCLEOTIDE SEQUENCE [LARGE SCALE GENOMIC DNA]</scope>
    <source>
        <strain evidence="4">SB210</strain>
    </source>
</reference>
<feature type="compositionally biased region" description="Basic and acidic residues" evidence="1">
    <location>
        <begin position="429"/>
        <end position="443"/>
    </location>
</feature>
<accession>Q22MW9</accession>
<evidence type="ECO:0000256" key="2">
    <source>
        <dbReference type="SAM" id="Phobius"/>
    </source>
</evidence>
<dbReference type="HOGENOM" id="CLU_007492_0_0_1"/>
<dbReference type="RefSeq" id="XP_976901.2">
    <property type="nucleotide sequence ID" value="XM_971808.2"/>
</dbReference>
<feature type="compositionally biased region" description="Polar residues" evidence="1">
    <location>
        <begin position="461"/>
        <end position="481"/>
    </location>
</feature>
<sequence>MKGTFIGACVSVSIITFVLYYFITLLQLYLNNQIDPKFRTQSFVSNSIQIQLKNDLISFQFFQGDLNLETLQKQNNKTYIVPFAYFINQGKEYNLEIIDCDSPQLIGYKCINFSNISSNLTLQLTNENNTTSYSNAIRISAYRCQDTDSRKTFIPDNCASPTEIDQFINNLNNLLRVKLSIKQFNITSNQFEQQYKSQYIFMSTQQVIFTEFKIQQQITKVKQGFLIQQQNTFESPVSYILNTLAYQTEAIQKSMNMKYFAQFFLDVDETVFYTQIQYPTFADVIVLCNSALALLMCLGFICKRLAFETIRQELFLVTLKNYFQGTYKKILKQNNIFKFDRLNISKINQKVSEHDIEEDDILDSVFIPTFDIKSGENILKHNNFYTIKEDQVKDSETQKLENNIIMDKLQENTQHEFKNNNQKKMINQKKNEKTQQINEKIKVDESKSLKKNLRLLRVNSDQQNSSSQKPQHNNQLKSQNNSQFKTQYKGKNVINDQSLSKTLKNLSQINQLLSSLSNKSLNKKIENILFKFKIRRRAEYQSQLGLNPSTKKIIEEQIDKNIDFLMLYEEILFLQKAVMMILSKEQFAAIKLVSCSESFQLQKSSIFNCQNYQVNYFEEQLAISLSQEKQFEYIKQFFKNCHENSCLSVVDQRILSSLI</sequence>
<keyword evidence="2 3" id="KW-0812">Transmembrane</keyword>
<keyword evidence="4" id="KW-1185">Reference proteome</keyword>
<evidence type="ECO:0000256" key="1">
    <source>
        <dbReference type="SAM" id="MobiDB-lite"/>
    </source>
</evidence>
<feature type="region of interest" description="Disordered" evidence="1">
    <location>
        <begin position="460"/>
        <end position="481"/>
    </location>
</feature>
<dbReference type="AlphaFoldDB" id="Q22MW9"/>